<evidence type="ECO:0008006" key="3">
    <source>
        <dbReference type="Google" id="ProtNLM"/>
    </source>
</evidence>
<dbReference type="Proteomes" id="UP000094472">
    <property type="component" value="Unassembled WGS sequence"/>
</dbReference>
<reference evidence="1 2" key="1">
    <citation type="journal article" date="2016" name="Environ. Microbiol.">
        <title>New Methyloceanibacter diversity from North Sea sediments includes methanotroph containing solely the soluble methane monooxygenase.</title>
        <authorList>
            <person name="Vekeman B."/>
            <person name="Kerckhof F.M."/>
            <person name="Cremers G."/>
            <person name="de Vos P."/>
            <person name="Vandamme P."/>
            <person name="Boon N."/>
            <person name="Op den Camp H.J."/>
            <person name="Heylen K."/>
        </authorList>
    </citation>
    <scope>NUCLEOTIDE SEQUENCE [LARGE SCALE GENOMIC DNA]</scope>
    <source>
        <strain evidence="1 2">R-67175</strain>
    </source>
</reference>
<dbReference type="STRING" id="1774969.AUC69_03465"/>
<organism evidence="1 2">
    <name type="scientific">Methyloceanibacter superfactus</name>
    <dbReference type="NCBI Taxonomy" id="1774969"/>
    <lineage>
        <taxon>Bacteria</taxon>
        <taxon>Pseudomonadati</taxon>
        <taxon>Pseudomonadota</taxon>
        <taxon>Alphaproteobacteria</taxon>
        <taxon>Hyphomicrobiales</taxon>
        <taxon>Hyphomicrobiaceae</taxon>
        <taxon>Methyloceanibacter</taxon>
    </lineage>
</organism>
<dbReference type="EMBL" id="LPWF01000036">
    <property type="protein sequence ID" value="ODR94275.1"/>
    <property type="molecule type" value="Genomic_DNA"/>
</dbReference>
<name>A0A1E3VL63_9HYPH</name>
<accession>A0A1E3VL63</accession>
<protein>
    <recommendedName>
        <fullName evidence="3">AlpA family transcriptional regulator</fullName>
    </recommendedName>
</protein>
<proteinExistence type="predicted"/>
<keyword evidence="2" id="KW-1185">Reference proteome</keyword>
<dbReference type="Pfam" id="PF05930">
    <property type="entry name" value="Phage_AlpA"/>
    <property type="match status" value="1"/>
</dbReference>
<dbReference type="PANTHER" id="PTHR36154">
    <property type="entry name" value="DNA-BINDING TRANSCRIPTIONAL ACTIVATOR ALPA"/>
    <property type="match status" value="1"/>
</dbReference>
<evidence type="ECO:0000313" key="1">
    <source>
        <dbReference type="EMBL" id="ODR94275.1"/>
    </source>
</evidence>
<dbReference type="InterPro" id="IPR010260">
    <property type="entry name" value="AlpA"/>
</dbReference>
<gene>
    <name evidence="1" type="ORF">AUC69_03465</name>
</gene>
<comment type="caution">
    <text evidence="1">The sequence shown here is derived from an EMBL/GenBank/DDBJ whole genome shotgun (WGS) entry which is preliminary data.</text>
</comment>
<dbReference type="Gene3D" id="1.10.238.160">
    <property type="match status" value="1"/>
</dbReference>
<dbReference type="InterPro" id="IPR052931">
    <property type="entry name" value="Prophage_regulatory_activator"/>
</dbReference>
<sequence>MRIGDVQRVTGLPRATIYEMMGKGTFPKQVRLSPRAVGWIESEVSAWQRDRIAERDGIEGKAA</sequence>
<dbReference type="AlphaFoldDB" id="A0A1E3VL63"/>
<evidence type="ECO:0000313" key="2">
    <source>
        <dbReference type="Proteomes" id="UP000094472"/>
    </source>
</evidence>
<dbReference type="PANTHER" id="PTHR36154:SF1">
    <property type="entry name" value="DNA-BINDING TRANSCRIPTIONAL ACTIVATOR ALPA"/>
    <property type="match status" value="1"/>
</dbReference>